<reference evidence="2" key="1">
    <citation type="journal article" date="2023" name="G3 (Bethesda)">
        <title>Whole genome assemblies of Zophobas morio and Tenebrio molitor.</title>
        <authorList>
            <person name="Kaur S."/>
            <person name="Stinson S.A."/>
            <person name="diCenzo G.C."/>
        </authorList>
    </citation>
    <scope>NUCLEOTIDE SEQUENCE</scope>
    <source>
        <strain evidence="2">QUZm001</strain>
    </source>
</reference>
<evidence type="ECO:0000256" key="1">
    <source>
        <dbReference type="SAM" id="Phobius"/>
    </source>
</evidence>
<accession>A0AA38ITH3</accession>
<dbReference type="EMBL" id="JALNTZ010000002">
    <property type="protein sequence ID" value="KAJ3661336.1"/>
    <property type="molecule type" value="Genomic_DNA"/>
</dbReference>
<evidence type="ECO:0000313" key="3">
    <source>
        <dbReference type="Proteomes" id="UP001168821"/>
    </source>
</evidence>
<keyword evidence="1" id="KW-0472">Membrane</keyword>
<gene>
    <name evidence="2" type="ORF">Zmor_005735</name>
</gene>
<dbReference type="PANTHER" id="PTHR45638">
    <property type="entry name" value="CYCLIC NUCLEOTIDE-GATED CATION CHANNEL SUBUNIT A"/>
    <property type="match status" value="1"/>
</dbReference>
<dbReference type="GO" id="GO:0017071">
    <property type="term" value="C:intracellular cyclic nucleotide activated cation channel complex"/>
    <property type="evidence" value="ECO:0007669"/>
    <property type="project" value="TreeGrafter"/>
</dbReference>
<dbReference type="GO" id="GO:0005222">
    <property type="term" value="F:intracellularly cAMP-activated cation channel activity"/>
    <property type="evidence" value="ECO:0007669"/>
    <property type="project" value="TreeGrafter"/>
</dbReference>
<comment type="caution">
    <text evidence="2">The sequence shown here is derived from an EMBL/GenBank/DDBJ whole genome shotgun (WGS) entry which is preliminary data.</text>
</comment>
<dbReference type="PANTHER" id="PTHR45638:SF11">
    <property type="entry name" value="CYCLIC NUCLEOTIDE-GATED CATION CHANNEL SUBUNIT A"/>
    <property type="match status" value="1"/>
</dbReference>
<proteinExistence type="predicted"/>
<feature type="transmembrane region" description="Helical" evidence="1">
    <location>
        <begin position="7"/>
        <end position="25"/>
    </location>
</feature>
<name>A0AA38ITH3_9CUCU</name>
<keyword evidence="1" id="KW-0812">Transmembrane</keyword>
<dbReference type="GO" id="GO:0005886">
    <property type="term" value="C:plasma membrane"/>
    <property type="evidence" value="ECO:0007669"/>
    <property type="project" value="TreeGrafter"/>
</dbReference>
<dbReference type="GO" id="GO:0044877">
    <property type="term" value="F:protein-containing complex binding"/>
    <property type="evidence" value="ECO:0007669"/>
    <property type="project" value="TreeGrafter"/>
</dbReference>
<feature type="transmembrane region" description="Helical" evidence="1">
    <location>
        <begin position="105"/>
        <end position="126"/>
    </location>
</feature>
<evidence type="ECO:0000313" key="2">
    <source>
        <dbReference type="EMBL" id="KAJ3661336.1"/>
    </source>
</evidence>
<dbReference type="Proteomes" id="UP001168821">
    <property type="component" value="Unassembled WGS sequence"/>
</dbReference>
<protein>
    <submittedName>
        <fullName evidence="2">Uncharacterized protein</fullName>
    </submittedName>
</protein>
<keyword evidence="1" id="KW-1133">Transmembrane helix</keyword>
<keyword evidence="3" id="KW-1185">Reference proteome</keyword>
<sequence>MRKGGTANFNFINAMLIFVIFTRWMENVPQNRLFSVVRGRLRQVAASLQAAIRFRRFSRRDSHPPDWFVDKSHQDENADAMDTPEPTCWGHRIVVDPALPSYYKWLMVVSLAVLYNVIFVLGRAVFWELNNSVPWLWWTLDYLCDTIYIADIFVHAHEVHYQKKENVGTEIKHLATNYLPLDNQTSFHSRYLEDILHGR</sequence>
<dbReference type="GO" id="GO:0030553">
    <property type="term" value="F:cGMP binding"/>
    <property type="evidence" value="ECO:0007669"/>
    <property type="project" value="TreeGrafter"/>
</dbReference>
<dbReference type="GO" id="GO:0005223">
    <property type="term" value="F:intracellularly cGMP-activated cation channel activity"/>
    <property type="evidence" value="ECO:0007669"/>
    <property type="project" value="TreeGrafter"/>
</dbReference>
<organism evidence="2 3">
    <name type="scientific">Zophobas morio</name>
    <dbReference type="NCBI Taxonomy" id="2755281"/>
    <lineage>
        <taxon>Eukaryota</taxon>
        <taxon>Metazoa</taxon>
        <taxon>Ecdysozoa</taxon>
        <taxon>Arthropoda</taxon>
        <taxon>Hexapoda</taxon>
        <taxon>Insecta</taxon>
        <taxon>Pterygota</taxon>
        <taxon>Neoptera</taxon>
        <taxon>Endopterygota</taxon>
        <taxon>Coleoptera</taxon>
        <taxon>Polyphaga</taxon>
        <taxon>Cucujiformia</taxon>
        <taxon>Tenebrionidae</taxon>
        <taxon>Zophobas</taxon>
    </lineage>
</organism>
<dbReference type="InterPro" id="IPR050866">
    <property type="entry name" value="CNG_cation_channel"/>
</dbReference>
<dbReference type="AlphaFoldDB" id="A0AA38ITH3"/>